<evidence type="ECO:0000256" key="4">
    <source>
        <dbReference type="ARBA" id="ARBA00023015"/>
    </source>
</evidence>
<sequence>MDSNSSTSSSTGSSASSYLPTTSNANSYSYTTQSYPSQSYTMPFDTNYYPQHFSSSSSSSSSPASSSPLAANQTPYYPQSDPNQYYFPSSYHSQTYYPTPNFTGFTEFNYDSVEQPNNHYAHYYQNYQGDSFNNWTGASQVVYQSTSQNSDNFQMKNELYAPNFNGFEPPNQDFLAKTNKKCKSPAKLNSKGTCLKRKIKDDTKVVIFICIICEKSYSNVSEFNQICDDCKSFFRRVSKRSTRPNMCQHAVCDLNCENFKFDKCVKMGLCAKIKENRDELNVLFDGEFESFEMDTINLKQVNSFVLNEIENKRQLIRTANSELKVKEYMTELMRNMVNIFHNGQKNGFDETQYQEKISRSLLVAYSFLVDQEMANKSNVLLLLSCQLSPYELKLLEQLEKIYASNNEEKAYVDNYSYLARDNLYPSFGTFDYYQYQETSDHHQVAMTSYECVKSAHLNELKIFHFLLILFSSFLNIDQFMQMSIQSSVNDVDACYCQKLILRLIDNVCKDKVIKTKILLSVSDIDLF</sequence>
<protein>
    <submittedName>
        <fullName evidence="9">Nuclear receptor</fullName>
    </submittedName>
</protein>
<keyword evidence="2" id="KW-0863">Zinc-finger</keyword>
<dbReference type="GO" id="GO:0008270">
    <property type="term" value="F:zinc ion binding"/>
    <property type="evidence" value="ECO:0007669"/>
    <property type="project" value="UniProtKB-KW"/>
</dbReference>
<dbReference type="InterPro" id="IPR001628">
    <property type="entry name" value="Znf_hrmn_rcpt"/>
</dbReference>
<accession>A0A221CB69</accession>
<keyword evidence="4" id="KW-0805">Transcription regulation</keyword>
<reference evidence="9" key="1">
    <citation type="journal article" date="2017" name="Gen. Comp. Endocrinol.">
        <title>Genome-wide identification of nuclear receptor (NR) genes and the evolutionary significance of the NR1O subfamily in the monogonont rotifer Brachionus spp.</title>
        <authorList>
            <person name="Kim D.H."/>
            <person name="Kim H.S."/>
            <person name="Hwang D.S."/>
            <person name="Kim H.J."/>
            <person name="Hagiwara A."/>
            <person name="Lee J.S."/>
            <person name="Jeong C.B."/>
        </authorList>
    </citation>
    <scope>NUCLEOTIDE SEQUENCE</scope>
</reference>
<evidence type="ECO:0000313" key="9">
    <source>
        <dbReference type="EMBL" id="ASL70594.1"/>
    </source>
</evidence>
<dbReference type="EMBL" id="MF360910">
    <property type="protein sequence ID" value="ASL70594.1"/>
    <property type="molecule type" value="Genomic_DNA"/>
</dbReference>
<name>A0A221CB69_9BILA</name>
<evidence type="ECO:0000256" key="2">
    <source>
        <dbReference type="ARBA" id="ARBA00022771"/>
    </source>
</evidence>
<feature type="region of interest" description="Disordered" evidence="7">
    <location>
        <begin position="55"/>
        <end position="83"/>
    </location>
</feature>
<evidence type="ECO:0000256" key="5">
    <source>
        <dbReference type="ARBA" id="ARBA00023125"/>
    </source>
</evidence>
<keyword evidence="6" id="KW-0804">Transcription</keyword>
<feature type="domain" description="Nuclear receptor" evidence="8">
    <location>
        <begin position="207"/>
        <end position="276"/>
    </location>
</feature>
<keyword evidence="5" id="KW-0238">DNA-binding</keyword>
<reference evidence="9" key="2">
    <citation type="submission" date="2017-06" db="EMBL/GenBank/DDBJ databases">
        <authorList>
            <person name="Kim H.J."/>
            <person name="Triplett B.A."/>
        </authorList>
    </citation>
    <scope>NUCLEOTIDE SEQUENCE</scope>
</reference>
<feature type="region of interest" description="Disordered" evidence="7">
    <location>
        <begin position="1"/>
        <end position="33"/>
    </location>
</feature>
<evidence type="ECO:0000256" key="6">
    <source>
        <dbReference type="ARBA" id="ARBA00023163"/>
    </source>
</evidence>
<dbReference type="PROSITE" id="PS51030">
    <property type="entry name" value="NUCLEAR_REC_DBD_2"/>
    <property type="match status" value="1"/>
</dbReference>
<evidence type="ECO:0000256" key="3">
    <source>
        <dbReference type="ARBA" id="ARBA00022833"/>
    </source>
</evidence>
<dbReference type="SUPFAM" id="SSF57716">
    <property type="entry name" value="Glucocorticoid receptor-like (DNA-binding domain)"/>
    <property type="match status" value="1"/>
</dbReference>
<dbReference type="GO" id="GO:0043565">
    <property type="term" value="F:sequence-specific DNA binding"/>
    <property type="evidence" value="ECO:0007669"/>
    <property type="project" value="InterPro"/>
</dbReference>
<evidence type="ECO:0000256" key="7">
    <source>
        <dbReference type="SAM" id="MobiDB-lite"/>
    </source>
</evidence>
<dbReference type="GO" id="GO:0003700">
    <property type="term" value="F:DNA-binding transcription factor activity"/>
    <property type="evidence" value="ECO:0007669"/>
    <property type="project" value="InterPro"/>
</dbReference>
<keyword evidence="1" id="KW-0479">Metal-binding</keyword>
<proteinExistence type="predicted"/>
<dbReference type="AlphaFoldDB" id="A0A221CB69"/>
<keyword evidence="3" id="KW-0862">Zinc</keyword>
<feature type="compositionally biased region" description="Polar residues" evidence="7">
    <location>
        <begin position="69"/>
        <end position="83"/>
    </location>
</feature>
<organism evidence="9">
    <name type="scientific">Brachionus koreanus</name>
    <dbReference type="NCBI Taxonomy" id="1199090"/>
    <lineage>
        <taxon>Eukaryota</taxon>
        <taxon>Metazoa</taxon>
        <taxon>Spiralia</taxon>
        <taxon>Gnathifera</taxon>
        <taxon>Rotifera</taxon>
        <taxon>Eurotatoria</taxon>
        <taxon>Monogononta</taxon>
        <taxon>Pseudotrocha</taxon>
        <taxon>Ploima</taxon>
        <taxon>Brachionidae</taxon>
        <taxon>Brachionus</taxon>
    </lineage>
</organism>
<evidence type="ECO:0000256" key="1">
    <source>
        <dbReference type="ARBA" id="ARBA00022723"/>
    </source>
</evidence>
<feature type="compositionally biased region" description="Low complexity" evidence="7">
    <location>
        <begin position="55"/>
        <end position="68"/>
    </location>
</feature>
<evidence type="ECO:0000259" key="8">
    <source>
        <dbReference type="PROSITE" id="PS51030"/>
    </source>
</evidence>
<keyword evidence="9" id="KW-0675">Receptor</keyword>